<dbReference type="AlphaFoldDB" id="A0A382RSL2"/>
<dbReference type="PANTHER" id="PTHR30469">
    <property type="entry name" value="MULTIDRUG RESISTANCE PROTEIN MDTA"/>
    <property type="match status" value="1"/>
</dbReference>
<dbReference type="EMBL" id="UINC01123580">
    <property type="protein sequence ID" value="SVD00135.1"/>
    <property type="molecule type" value="Genomic_DNA"/>
</dbReference>
<dbReference type="Gene3D" id="1.10.287.470">
    <property type="entry name" value="Helix hairpin bin"/>
    <property type="match status" value="2"/>
</dbReference>
<dbReference type="InterPro" id="IPR058624">
    <property type="entry name" value="MdtA-like_HH"/>
</dbReference>
<sequence length="199" mass="22279">MVLAILLLVSVYTFSSNSKDSEPLSTVNYKTVNALTGDLTVKVSAKGIVEPNFKVEVKSKASGKILSFPFEEGRFIKKGQPLLHLKKNDETRNVAKAKADLVSGEAGLKKAHTALVLQKHRYETDLKVTASEIEEAEAKLEDSRLKKNRQFELFEKKYIAQESLDKAITTHKINQENLKQANARHEAAKDTIHDITMKE</sequence>
<proteinExistence type="predicted"/>
<evidence type="ECO:0000256" key="1">
    <source>
        <dbReference type="SAM" id="Coils"/>
    </source>
</evidence>
<keyword evidence="1" id="KW-0175">Coiled coil</keyword>
<dbReference type="Gene3D" id="2.40.50.100">
    <property type="match status" value="1"/>
</dbReference>
<feature type="non-terminal residue" evidence="3">
    <location>
        <position position="199"/>
    </location>
</feature>
<organism evidence="3">
    <name type="scientific">marine metagenome</name>
    <dbReference type="NCBI Taxonomy" id="408172"/>
    <lineage>
        <taxon>unclassified sequences</taxon>
        <taxon>metagenomes</taxon>
        <taxon>ecological metagenomes</taxon>
    </lineage>
</organism>
<feature type="domain" description="Multidrug resistance protein MdtA-like alpha-helical hairpin" evidence="2">
    <location>
        <begin position="131"/>
        <end position="192"/>
    </location>
</feature>
<gene>
    <name evidence="3" type="ORF">METZ01_LOCUS352989</name>
</gene>
<dbReference type="GO" id="GO:1990281">
    <property type="term" value="C:efflux pump complex"/>
    <property type="evidence" value="ECO:0007669"/>
    <property type="project" value="TreeGrafter"/>
</dbReference>
<evidence type="ECO:0000313" key="3">
    <source>
        <dbReference type="EMBL" id="SVD00135.1"/>
    </source>
</evidence>
<protein>
    <recommendedName>
        <fullName evidence="2">Multidrug resistance protein MdtA-like alpha-helical hairpin domain-containing protein</fullName>
    </recommendedName>
</protein>
<dbReference type="Pfam" id="PF25876">
    <property type="entry name" value="HH_MFP_RND"/>
    <property type="match status" value="1"/>
</dbReference>
<evidence type="ECO:0000259" key="2">
    <source>
        <dbReference type="Pfam" id="PF25876"/>
    </source>
</evidence>
<feature type="coiled-coil region" evidence="1">
    <location>
        <begin position="119"/>
        <end position="153"/>
    </location>
</feature>
<name>A0A382RSL2_9ZZZZ</name>
<dbReference type="GO" id="GO:0015562">
    <property type="term" value="F:efflux transmembrane transporter activity"/>
    <property type="evidence" value="ECO:0007669"/>
    <property type="project" value="TreeGrafter"/>
</dbReference>
<dbReference type="PANTHER" id="PTHR30469:SF33">
    <property type="entry name" value="SLR1207 PROTEIN"/>
    <property type="match status" value="1"/>
</dbReference>
<dbReference type="SUPFAM" id="SSF111369">
    <property type="entry name" value="HlyD-like secretion proteins"/>
    <property type="match status" value="1"/>
</dbReference>
<accession>A0A382RSL2</accession>
<reference evidence="3" key="1">
    <citation type="submission" date="2018-05" db="EMBL/GenBank/DDBJ databases">
        <authorList>
            <person name="Lanie J.A."/>
            <person name="Ng W.-L."/>
            <person name="Kazmierczak K.M."/>
            <person name="Andrzejewski T.M."/>
            <person name="Davidsen T.M."/>
            <person name="Wayne K.J."/>
            <person name="Tettelin H."/>
            <person name="Glass J.I."/>
            <person name="Rusch D."/>
            <person name="Podicherti R."/>
            <person name="Tsui H.-C.T."/>
            <person name="Winkler M.E."/>
        </authorList>
    </citation>
    <scope>NUCLEOTIDE SEQUENCE</scope>
</reference>